<reference evidence="2 3" key="1">
    <citation type="submission" date="2016-03" db="EMBL/GenBank/DDBJ databases">
        <title>EvidentialGene: Evidence-directed Construction of Genes on Genomes.</title>
        <authorList>
            <person name="Gilbert D.G."/>
            <person name="Choi J.-H."/>
            <person name="Mockaitis K."/>
            <person name="Colbourne J."/>
            <person name="Pfrender M."/>
        </authorList>
    </citation>
    <scope>NUCLEOTIDE SEQUENCE [LARGE SCALE GENOMIC DNA]</scope>
    <source>
        <strain evidence="2 3">Xinb3</strain>
        <tissue evidence="2">Complete organism</tissue>
    </source>
</reference>
<feature type="non-terminal residue" evidence="2">
    <location>
        <position position="1"/>
    </location>
</feature>
<protein>
    <submittedName>
        <fullName evidence="2">Uncharacterized protein</fullName>
    </submittedName>
</protein>
<evidence type="ECO:0000313" key="3">
    <source>
        <dbReference type="Proteomes" id="UP000076858"/>
    </source>
</evidence>
<name>A0A164HH15_9CRUS</name>
<dbReference type="Proteomes" id="UP000076858">
    <property type="component" value="Unassembled WGS sequence"/>
</dbReference>
<gene>
    <name evidence="2" type="ORF">APZ42_003550</name>
</gene>
<keyword evidence="3" id="KW-1185">Reference proteome</keyword>
<evidence type="ECO:0000256" key="1">
    <source>
        <dbReference type="SAM" id="MobiDB-lite"/>
    </source>
</evidence>
<evidence type="ECO:0000313" key="2">
    <source>
        <dbReference type="EMBL" id="KZS00237.1"/>
    </source>
</evidence>
<dbReference type="AlphaFoldDB" id="A0A164HH15"/>
<proteinExistence type="predicted"/>
<accession>A0A164HH15</accession>
<feature type="region of interest" description="Disordered" evidence="1">
    <location>
        <begin position="1"/>
        <end position="20"/>
    </location>
</feature>
<organism evidence="2 3">
    <name type="scientific">Daphnia magna</name>
    <dbReference type="NCBI Taxonomy" id="35525"/>
    <lineage>
        <taxon>Eukaryota</taxon>
        <taxon>Metazoa</taxon>
        <taxon>Ecdysozoa</taxon>
        <taxon>Arthropoda</taxon>
        <taxon>Crustacea</taxon>
        <taxon>Branchiopoda</taxon>
        <taxon>Diplostraca</taxon>
        <taxon>Cladocera</taxon>
        <taxon>Anomopoda</taxon>
        <taxon>Daphniidae</taxon>
        <taxon>Daphnia</taxon>
    </lineage>
</organism>
<comment type="caution">
    <text evidence="2">The sequence shown here is derived from an EMBL/GenBank/DDBJ whole genome shotgun (WGS) entry which is preliminary data.</text>
</comment>
<sequence length="89" mass="9890">LTRPQTFLAPPNVSSESHRDLEKFSIEPSFGIMDIPGGRDGYHPPPGIHSKSRRDLENFSSQFQGGSLSYIFHRLSSKFSSAIKRSTPA</sequence>
<dbReference type="EMBL" id="LRGB01011116">
    <property type="protein sequence ID" value="KZS00237.1"/>
    <property type="molecule type" value="Genomic_DNA"/>
</dbReference>